<dbReference type="EMBL" id="BARU01007623">
    <property type="protein sequence ID" value="GAH46595.1"/>
    <property type="molecule type" value="Genomic_DNA"/>
</dbReference>
<accession>X1GP13</accession>
<organism evidence="1">
    <name type="scientific">marine sediment metagenome</name>
    <dbReference type="NCBI Taxonomy" id="412755"/>
    <lineage>
        <taxon>unclassified sequences</taxon>
        <taxon>metagenomes</taxon>
        <taxon>ecological metagenomes</taxon>
    </lineage>
</organism>
<comment type="caution">
    <text evidence="1">The sequence shown here is derived from an EMBL/GenBank/DDBJ whole genome shotgun (WGS) entry which is preliminary data.</text>
</comment>
<gene>
    <name evidence="1" type="ORF">S03H2_15021</name>
</gene>
<name>X1GP13_9ZZZZ</name>
<dbReference type="AlphaFoldDB" id="X1GP13"/>
<protein>
    <submittedName>
        <fullName evidence="1">Uncharacterized protein</fullName>
    </submittedName>
</protein>
<proteinExistence type="predicted"/>
<sequence length="85" mass="9899">MRTQKTVSLTVETSKIAKRIEARYHSGFSGWLRSVLRQWNEEFDPVKLELNYAALKQAVAQQEHANDIFNLMQEIKSQASLEDFQ</sequence>
<reference evidence="1" key="1">
    <citation type="journal article" date="2014" name="Front. Microbiol.">
        <title>High frequency of phylogenetically diverse reductive dehalogenase-homologous genes in deep subseafloor sedimentary metagenomes.</title>
        <authorList>
            <person name="Kawai M."/>
            <person name="Futagami T."/>
            <person name="Toyoda A."/>
            <person name="Takaki Y."/>
            <person name="Nishi S."/>
            <person name="Hori S."/>
            <person name="Arai W."/>
            <person name="Tsubouchi T."/>
            <person name="Morono Y."/>
            <person name="Uchiyama I."/>
            <person name="Ito T."/>
            <person name="Fujiyama A."/>
            <person name="Inagaki F."/>
            <person name="Takami H."/>
        </authorList>
    </citation>
    <scope>NUCLEOTIDE SEQUENCE</scope>
    <source>
        <strain evidence="1">Expedition CK06-06</strain>
    </source>
</reference>
<evidence type="ECO:0000313" key="1">
    <source>
        <dbReference type="EMBL" id="GAH46595.1"/>
    </source>
</evidence>